<accession>A0AAN5CQZ9</accession>
<feature type="chain" id="PRO_5042845746" description="LNR domain-containing protein" evidence="4">
    <location>
        <begin position="22"/>
        <end position="290"/>
    </location>
</feature>
<dbReference type="Gene3D" id="3.30.300.320">
    <property type="match status" value="1"/>
</dbReference>
<evidence type="ECO:0000313" key="7">
    <source>
        <dbReference type="Proteomes" id="UP001328107"/>
    </source>
</evidence>
<evidence type="ECO:0000259" key="5">
    <source>
        <dbReference type="SMART" id="SM00004"/>
    </source>
</evidence>
<comment type="caution">
    <text evidence="6">The sequence shown here is derived from an EMBL/GenBank/DDBJ whole genome shotgun (WGS) entry which is preliminary data.</text>
</comment>
<dbReference type="AlphaFoldDB" id="A0AAN5CQZ9"/>
<keyword evidence="3" id="KW-0325">Glycoprotein</keyword>
<dbReference type="SMART" id="SM00004">
    <property type="entry name" value="NL"/>
    <property type="match status" value="1"/>
</dbReference>
<evidence type="ECO:0000256" key="4">
    <source>
        <dbReference type="SAM" id="SignalP"/>
    </source>
</evidence>
<keyword evidence="1" id="KW-0677">Repeat</keyword>
<reference evidence="7" key="1">
    <citation type="submission" date="2022-10" db="EMBL/GenBank/DDBJ databases">
        <title>Genome assembly of Pristionchus species.</title>
        <authorList>
            <person name="Yoshida K."/>
            <person name="Sommer R.J."/>
        </authorList>
    </citation>
    <scope>NUCLEOTIDE SEQUENCE [LARGE SCALE GENOMIC DNA]</scope>
    <source>
        <strain evidence="7">RS5460</strain>
    </source>
</reference>
<evidence type="ECO:0000256" key="3">
    <source>
        <dbReference type="ARBA" id="ARBA00023180"/>
    </source>
</evidence>
<proteinExistence type="predicted"/>
<name>A0AAN5CQZ9_9BILA</name>
<dbReference type="EMBL" id="BTRK01000004">
    <property type="protein sequence ID" value="GMR49068.1"/>
    <property type="molecule type" value="Genomic_DNA"/>
</dbReference>
<evidence type="ECO:0000313" key="6">
    <source>
        <dbReference type="EMBL" id="GMR49068.1"/>
    </source>
</evidence>
<keyword evidence="4" id="KW-0732">Signal</keyword>
<dbReference type="InterPro" id="IPR000800">
    <property type="entry name" value="Notch_dom"/>
</dbReference>
<protein>
    <recommendedName>
        <fullName evidence="5">LNR domain-containing protein</fullName>
    </recommendedName>
</protein>
<dbReference type="Pfam" id="PF00066">
    <property type="entry name" value="Notch"/>
    <property type="match status" value="1"/>
</dbReference>
<evidence type="ECO:0000256" key="1">
    <source>
        <dbReference type="ARBA" id="ARBA00022737"/>
    </source>
</evidence>
<sequence length="290" mass="33362">MHLSIFLSLVLFSSLFHTSRSMELPPERFEEEARQAISGPIRERSRINRLKYGHATYDSYLHKESDEEKCSDYCQMKLGDGTCNPECYTRGCTFDFGDCSHRPFRPCSELACPSDGRCDSDCALQGCSDGCDLEGGVYHEFLLFHISSLSPLRVYNGFDLMEDYIQDATGLVLRLEHLYGFTRGHNMPFTFYFDTKSKPSAWTNSSIAIFRVVEGYFDPRDNKTLKTLEGKESGLFNARVSPMILSTAQRDTFDSRNDLEKYGDKREELKNGRNRTHRRHMVFCPDTRDC</sequence>
<keyword evidence="7" id="KW-1185">Reference proteome</keyword>
<feature type="signal peptide" evidence="4">
    <location>
        <begin position="1"/>
        <end position="21"/>
    </location>
</feature>
<keyword evidence="2" id="KW-1015">Disulfide bond</keyword>
<organism evidence="6 7">
    <name type="scientific">Pristionchus mayeri</name>
    <dbReference type="NCBI Taxonomy" id="1317129"/>
    <lineage>
        <taxon>Eukaryota</taxon>
        <taxon>Metazoa</taxon>
        <taxon>Ecdysozoa</taxon>
        <taxon>Nematoda</taxon>
        <taxon>Chromadorea</taxon>
        <taxon>Rhabditida</taxon>
        <taxon>Rhabditina</taxon>
        <taxon>Diplogasteromorpha</taxon>
        <taxon>Diplogasteroidea</taxon>
        <taxon>Neodiplogasteridae</taxon>
        <taxon>Pristionchus</taxon>
    </lineage>
</organism>
<dbReference type="Proteomes" id="UP001328107">
    <property type="component" value="Unassembled WGS sequence"/>
</dbReference>
<gene>
    <name evidence="6" type="ORF">PMAYCL1PPCAC_19263</name>
</gene>
<evidence type="ECO:0000256" key="2">
    <source>
        <dbReference type="ARBA" id="ARBA00023157"/>
    </source>
</evidence>
<feature type="domain" description="LNR" evidence="5">
    <location>
        <begin position="63"/>
        <end position="100"/>
    </location>
</feature>